<feature type="transmembrane region" description="Helical" evidence="6">
    <location>
        <begin position="240"/>
        <end position="263"/>
    </location>
</feature>
<dbReference type="InterPro" id="IPR005178">
    <property type="entry name" value="Ostalpha/TMEM184C"/>
</dbReference>
<evidence type="ECO:0000313" key="8">
    <source>
        <dbReference type="Proteomes" id="UP001316803"/>
    </source>
</evidence>
<evidence type="ECO:0000256" key="2">
    <source>
        <dbReference type="ARBA" id="ARBA00022692"/>
    </source>
</evidence>
<evidence type="ECO:0000256" key="4">
    <source>
        <dbReference type="ARBA" id="ARBA00023136"/>
    </source>
</evidence>
<keyword evidence="8" id="KW-1185">Reference proteome</keyword>
<feature type="transmembrane region" description="Helical" evidence="6">
    <location>
        <begin position="67"/>
        <end position="89"/>
    </location>
</feature>
<dbReference type="Proteomes" id="UP001316803">
    <property type="component" value="Unassembled WGS sequence"/>
</dbReference>
<feature type="region of interest" description="Disordered" evidence="5">
    <location>
        <begin position="503"/>
        <end position="563"/>
    </location>
</feature>
<name>A0AAN8EU99_9EURO</name>
<evidence type="ECO:0000256" key="6">
    <source>
        <dbReference type="SAM" id="Phobius"/>
    </source>
</evidence>
<dbReference type="AlphaFoldDB" id="A0AAN8EU99"/>
<evidence type="ECO:0000313" key="7">
    <source>
        <dbReference type="EMBL" id="KAK5953836.1"/>
    </source>
</evidence>
<reference evidence="7 8" key="1">
    <citation type="submission" date="2022-12" db="EMBL/GenBank/DDBJ databases">
        <title>Genomic features and morphological characterization of a novel Knufia sp. strain isolated from spacecraft assembly facility.</title>
        <authorList>
            <person name="Teixeira M."/>
            <person name="Chander A.M."/>
            <person name="Stajich J.E."/>
            <person name="Venkateswaran K."/>
        </authorList>
    </citation>
    <scope>NUCLEOTIDE SEQUENCE [LARGE SCALE GENOMIC DNA]</scope>
    <source>
        <strain evidence="7 8">FJI-L2-BK-P2</strain>
    </source>
</reference>
<feature type="transmembrane region" description="Helical" evidence="6">
    <location>
        <begin position="163"/>
        <end position="186"/>
    </location>
</feature>
<feature type="transmembrane region" description="Helical" evidence="6">
    <location>
        <begin position="283"/>
        <end position="304"/>
    </location>
</feature>
<comment type="caution">
    <text evidence="7">The sequence shown here is derived from an EMBL/GenBank/DDBJ whole genome shotgun (WGS) entry which is preliminary data.</text>
</comment>
<dbReference type="EMBL" id="JAKLMC020000010">
    <property type="protein sequence ID" value="KAK5953836.1"/>
    <property type="molecule type" value="Genomic_DNA"/>
</dbReference>
<organism evidence="7 8">
    <name type="scientific">Knufia fluminis</name>
    <dbReference type="NCBI Taxonomy" id="191047"/>
    <lineage>
        <taxon>Eukaryota</taxon>
        <taxon>Fungi</taxon>
        <taxon>Dikarya</taxon>
        <taxon>Ascomycota</taxon>
        <taxon>Pezizomycotina</taxon>
        <taxon>Eurotiomycetes</taxon>
        <taxon>Chaetothyriomycetidae</taxon>
        <taxon>Chaetothyriales</taxon>
        <taxon>Trichomeriaceae</taxon>
        <taxon>Knufia</taxon>
    </lineage>
</organism>
<accession>A0AAN8EU99</accession>
<evidence type="ECO:0000256" key="3">
    <source>
        <dbReference type="ARBA" id="ARBA00022989"/>
    </source>
</evidence>
<keyword evidence="3 6" id="KW-1133">Transmembrane helix</keyword>
<gene>
    <name evidence="7" type="ORF">OHC33_005106</name>
</gene>
<dbReference type="Pfam" id="PF03619">
    <property type="entry name" value="Solute_trans_a"/>
    <property type="match status" value="1"/>
</dbReference>
<sequence>MGWPQCNSTLEDLEIKETPLFDSHDFSFHKLSIAMSAIFAIIALVISLFLMFMHTIRYSRPIEQRHILRILFMVPVYALVSFLSIVFYTHSVYYEVLRDCYEAFAIASFFSLMCAYIAPDLHHQKEYFRKIKPKGWIWPMRWFQKCAGGEHGWLRTPRSGLTWFNVIWVAVFQYCFVRVAMTITAVVTQYFNRYCLESLNPAFSHIWVMVIEGVAVTITMYCIIQFYVQIRADISQHKPILKVLAIKLVIFLSFWQTILISFLTSSGAIHASNKIQTPDIKVGIPSMLLCIEMALFSIFHLWSFSYRPYVIGSKQHQDTYGHLKETETPRYHGGPLGIKALFDAFNPWDLIKATGRSAKWLFRDRKHRTQDASYITVADVDGQAQKMSVFEASTAYTGAVGAKIPARPVNPEEGSGLLYAAQVPAQSHTQLNPFATRESDSSSTSPWTEVEAKEYFQDTQMRRTDPRVDQFQTVPLHSGQQQQQQSTPYNARYHETQNYNQTQNQNHNFSRPISRPGQPLPPALPPSLQVPIPTSQHPGVLRPAGTTPLSATSPAGQSPDLPMPMVTRRDIEDMQYAHRTYGQGQQFGGNVGVGMPPLPPRNQNSRPGGGGGGGGGYM</sequence>
<feature type="transmembrane region" description="Helical" evidence="6">
    <location>
        <begin position="206"/>
        <end position="228"/>
    </location>
</feature>
<comment type="subcellular location">
    <subcellularLocation>
        <location evidence="1">Membrane</location>
        <topology evidence="1">Multi-pass membrane protein</topology>
    </subcellularLocation>
</comment>
<evidence type="ECO:0000256" key="1">
    <source>
        <dbReference type="ARBA" id="ARBA00004141"/>
    </source>
</evidence>
<feature type="transmembrane region" description="Helical" evidence="6">
    <location>
        <begin position="33"/>
        <end position="55"/>
    </location>
</feature>
<feature type="compositionally biased region" description="Polar residues" evidence="5">
    <location>
        <begin position="547"/>
        <end position="556"/>
    </location>
</feature>
<evidence type="ECO:0008006" key="9">
    <source>
        <dbReference type="Google" id="ProtNLM"/>
    </source>
</evidence>
<dbReference type="SMART" id="SM01417">
    <property type="entry name" value="Solute_trans_a"/>
    <property type="match status" value="1"/>
</dbReference>
<keyword evidence="4 6" id="KW-0472">Membrane</keyword>
<dbReference type="GO" id="GO:0016020">
    <property type="term" value="C:membrane"/>
    <property type="evidence" value="ECO:0007669"/>
    <property type="project" value="UniProtKB-SubCell"/>
</dbReference>
<feature type="compositionally biased region" description="Gly residues" evidence="5">
    <location>
        <begin position="607"/>
        <end position="618"/>
    </location>
</feature>
<protein>
    <recommendedName>
        <fullName evidence="9">DUF300-domain-containing protein</fullName>
    </recommendedName>
</protein>
<evidence type="ECO:0000256" key="5">
    <source>
        <dbReference type="SAM" id="MobiDB-lite"/>
    </source>
</evidence>
<proteinExistence type="predicted"/>
<dbReference type="PANTHER" id="PTHR23423">
    <property type="entry name" value="ORGANIC SOLUTE TRANSPORTER-RELATED"/>
    <property type="match status" value="1"/>
</dbReference>
<feature type="transmembrane region" description="Helical" evidence="6">
    <location>
        <begin position="101"/>
        <end position="119"/>
    </location>
</feature>
<feature type="region of interest" description="Disordered" evidence="5">
    <location>
        <begin position="593"/>
        <end position="618"/>
    </location>
</feature>
<keyword evidence="2 6" id="KW-0812">Transmembrane</keyword>